<proteinExistence type="predicted"/>
<protein>
    <submittedName>
        <fullName evidence="1">Uncharacterized protein</fullName>
    </submittedName>
</protein>
<feature type="non-terminal residue" evidence="1">
    <location>
        <position position="39"/>
    </location>
</feature>
<evidence type="ECO:0000313" key="1">
    <source>
        <dbReference type="EMBL" id="SVC87926.1"/>
    </source>
</evidence>
<gene>
    <name evidence="1" type="ORF">METZ01_LOCUS340780</name>
</gene>
<dbReference type="EMBL" id="UINC01116290">
    <property type="protein sequence ID" value="SVC87926.1"/>
    <property type="molecule type" value="Genomic_DNA"/>
</dbReference>
<organism evidence="1">
    <name type="scientific">marine metagenome</name>
    <dbReference type="NCBI Taxonomy" id="408172"/>
    <lineage>
        <taxon>unclassified sequences</taxon>
        <taxon>metagenomes</taxon>
        <taxon>ecological metagenomes</taxon>
    </lineage>
</organism>
<accession>A0A382QR33</accession>
<name>A0A382QR33_9ZZZZ</name>
<sequence>MVVSCETSTIGCYGHWVKGPGHHRGTRTLLKDVKLPYYQ</sequence>
<reference evidence="1" key="1">
    <citation type="submission" date="2018-05" db="EMBL/GenBank/DDBJ databases">
        <authorList>
            <person name="Lanie J.A."/>
            <person name="Ng W.-L."/>
            <person name="Kazmierczak K.M."/>
            <person name="Andrzejewski T.M."/>
            <person name="Davidsen T.M."/>
            <person name="Wayne K.J."/>
            <person name="Tettelin H."/>
            <person name="Glass J.I."/>
            <person name="Rusch D."/>
            <person name="Podicherti R."/>
            <person name="Tsui H.-C.T."/>
            <person name="Winkler M.E."/>
        </authorList>
    </citation>
    <scope>NUCLEOTIDE SEQUENCE</scope>
</reference>
<dbReference type="AlphaFoldDB" id="A0A382QR33"/>